<dbReference type="SUPFAM" id="SSF53474">
    <property type="entry name" value="alpha/beta-Hydrolases"/>
    <property type="match status" value="1"/>
</dbReference>
<keyword evidence="3" id="KW-0645">Protease</keyword>
<dbReference type="OrthoDB" id="108903at2"/>
<dbReference type="PANTHER" id="PTHR42776:SF27">
    <property type="entry name" value="DIPEPTIDYL PEPTIDASE FAMILY MEMBER 6"/>
    <property type="match status" value="1"/>
</dbReference>
<keyword evidence="4" id="KW-1185">Reference proteome</keyword>
<evidence type="ECO:0000313" key="4">
    <source>
        <dbReference type="Proteomes" id="UP000198556"/>
    </source>
</evidence>
<keyword evidence="3" id="KW-0031">Aminopeptidase</keyword>
<feature type="domain" description="Peptidase S9 prolyl oligopeptidase catalytic" evidence="2">
    <location>
        <begin position="446"/>
        <end position="653"/>
    </location>
</feature>
<dbReference type="Pfam" id="PF00326">
    <property type="entry name" value="Peptidase_S9"/>
    <property type="match status" value="1"/>
</dbReference>
<dbReference type="GO" id="GO:0006508">
    <property type="term" value="P:proteolysis"/>
    <property type="evidence" value="ECO:0007669"/>
    <property type="project" value="InterPro"/>
</dbReference>
<gene>
    <name evidence="3" type="ORF">SAMN05421767_11810</name>
</gene>
<dbReference type="Gene3D" id="3.40.50.1820">
    <property type="entry name" value="alpha/beta hydrolase"/>
    <property type="match status" value="1"/>
</dbReference>
<protein>
    <submittedName>
        <fullName evidence="3">Dipeptidyl aminopeptidase/acylaminoacyl peptidase</fullName>
    </submittedName>
</protein>
<dbReference type="STRING" id="137733.SAMN05421767_11810"/>
<dbReference type="SUPFAM" id="SSF82171">
    <property type="entry name" value="DPP6 N-terminal domain-like"/>
    <property type="match status" value="1"/>
</dbReference>
<dbReference type="GO" id="GO:0004177">
    <property type="term" value="F:aminopeptidase activity"/>
    <property type="evidence" value="ECO:0007669"/>
    <property type="project" value="UniProtKB-KW"/>
</dbReference>
<organism evidence="3 4">
    <name type="scientific">Granulicatella balaenopterae</name>
    <dbReference type="NCBI Taxonomy" id="137733"/>
    <lineage>
        <taxon>Bacteria</taxon>
        <taxon>Bacillati</taxon>
        <taxon>Bacillota</taxon>
        <taxon>Bacilli</taxon>
        <taxon>Lactobacillales</taxon>
        <taxon>Carnobacteriaceae</taxon>
        <taxon>Granulicatella</taxon>
    </lineage>
</organism>
<dbReference type="InterPro" id="IPR029058">
    <property type="entry name" value="AB_hydrolase_fold"/>
</dbReference>
<accession>A0A1H9L9R6</accession>
<proteinExistence type="predicted"/>
<dbReference type="Gene3D" id="2.120.10.30">
    <property type="entry name" value="TolB, C-terminal domain"/>
    <property type="match status" value="1"/>
</dbReference>
<dbReference type="Proteomes" id="UP000198556">
    <property type="component" value="Unassembled WGS sequence"/>
</dbReference>
<evidence type="ECO:0000313" key="3">
    <source>
        <dbReference type="EMBL" id="SER07969.1"/>
    </source>
</evidence>
<sequence length="655" mass="74886">MKKITNESLFELKSVTQPKVAGDNIFYIETSINKEENRYDGRICSVNMATKKITEWGTNDYENHSMDISPDKKTLSFISSKSDNEKPQIFIMSIAGGRAEQVTTEEEGVSSYSWRSDSQEMYYQIAKKNKKDDEEDKKEAKKLPEPSIITKTMYKLDGQGVMPTDLTYYYKRINLQSKEVTELYQSDKGFSVGYVAKDESYLIITKEVDSEKNWTFGRGEVYLIDLQTKEMTLLTKSLPHGSFFFAKMSPDEDTLLLIGNEFEYDFVSQNKLYTYNMKTQELVCFTKDLDIEIGDLIVADFQQNMTGAQIEWLNSQEFYFPATVEGKIVLYVGNVNGTITKAIDKKWHLTGTELINQTRLAITYSTPSKPSELAIYDLVTQDYVVLYNPNSEFEKEHTIVEPVNFHFKGYDNWDIEAWYLPPVDGSDKHPAVLNIHGGPQVCYGHSFFHEMQMLAAKGYGVMMMNPRGGNSYGQEFVASILGDYGNHDFDDLMIGVDEFLKRFPSIDEEHVYVTGGSYGGFMTNWVVGHTDRFKAAVTQRSISNWISFYGTSDVGAFFVEYQLQHDLSDFNDLWRMSPLAYASNATTPLLLLHGQSDLRCPLEQAEQFYTAMKKNNVDTKLITFPQSTHGLSRIGLPNLRIKRLEAITDWFSAHK</sequence>
<dbReference type="AlphaFoldDB" id="A0A1H9L9R6"/>
<dbReference type="GO" id="GO:0004252">
    <property type="term" value="F:serine-type endopeptidase activity"/>
    <property type="evidence" value="ECO:0007669"/>
    <property type="project" value="TreeGrafter"/>
</dbReference>
<keyword evidence="1" id="KW-0378">Hydrolase</keyword>
<name>A0A1H9L9R6_9LACT</name>
<dbReference type="PANTHER" id="PTHR42776">
    <property type="entry name" value="SERINE PEPTIDASE S9 FAMILY MEMBER"/>
    <property type="match status" value="1"/>
</dbReference>
<dbReference type="EMBL" id="FOGF01000018">
    <property type="protein sequence ID" value="SER07969.1"/>
    <property type="molecule type" value="Genomic_DNA"/>
</dbReference>
<dbReference type="InterPro" id="IPR011042">
    <property type="entry name" value="6-blade_b-propeller_TolB-like"/>
</dbReference>
<reference evidence="3 4" key="1">
    <citation type="submission" date="2016-10" db="EMBL/GenBank/DDBJ databases">
        <authorList>
            <person name="de Groot N.N."/>
        </authorList>
    </citation>
    <scope>NUCLEOTIDE SEQUENCE [LARGE SCALE GENOMIC DNA]</scope>
    <source>
        <strain evidence="3 4">DSM 15827</strain>
    </source>
</reference>
<evidence type="ECO:0000256" key="1">
    <source>
        <dbReference type="ARBA" id="ARBA00022801"/>
    </source>
</evidence>
<evidence type="ECO:0000259" key="2">
    <source>
        <dbReference type="Pfam" id="PF00326"/>
    </source>
</evidence>
<dbReference type="InterPro" id="IPR001375">
    <property type="entry name" value="Peptidase_S9_cat"/>
</dbReference>
<dbReference type="RefSeq" id="WP_089746656.1">
    <property type="nucleotide sequence ID" value="NZ_FOGF01000018.1"/>
</dbReference>